<organism evidence="1 2">
    <name type="scientific">Solemya pervernicosa gill symbiont</name>
    <dbReference type="NCBI Taxonomy" id="642797"/>
    <lineage>
        <taxon>Bacteria</taxon>
        <taxon>Pseudomonadati</taxon>
        <taxon>Pseudomonadota</taxon>
        <taxon>Gammaproteobacteria</taxon>
        <taxon>sulfur-oxidizing symbionts</taxon>
    </lineage>
</organism>
<evidence type="ECO:0000313" key="2">
    <source>
        <dbReference type="Proteomes" id="UP000191110"/>
    </source>
</evidence>
<dbReference type="Proteomes" id="UP000191110">
    <property type="component" value="Unassembled WGS sequence"/>
</dbReference>
<sequence>MKIIKMFVVSIGLLYLYGCASGAKMENMAHTDVVVTPRAYDAALKNGVEVASVTGGEETNPAWTSEIGNEEFSGAVKQSLASQGLLAETGRYQLQIELKEVDQPMFGFDMTVTTHVRYVLTDSQNSTVIFDDTLAAAHTATVSDAFVAIKRLQMANEGAGKKNIEALLKKLSELKISTNQVSVVD</sequence>
<dbReference type="OrthoDB" id="7365051at2"/>
<dbReference type="AlphaFoldDB" id="A0A1T2L3F4"/>
<protein>
    <recommendedName>
        <fullName evidence="3">Lipoprotein</fullName>
    </recommendedName>
</protein>
<dbReference type="EMBL" id="MPRL01000047">
    <property type="protein sequence ID" value="OOZ39599.1"/>
    <property type="molecule type" value="Genomic_DNA"/>
</dbReference>
<accession>A0A1T2L3F4</accession>
<reference evidence="1 2" key="1">
    <citation type="submission" date="2016-11" db="EMBL/GenBank/DDBJ databases">
        <title>Mixed transmission modes and dynamic genome evolution in an obligate animal-bacterial symbiosis.</title>
        <authorList>
            <person name="Russell S.L."/>
            <person name="Corbett-Detig R.B."/>
            <person name="Cavanaugh C.M."/>
        </authorList>
    </citation>
    <scope>NUCLEOTIDE SEQUENCE [LARGE SCALE GENOMIC DNA]</scope>
    <source>
        <strain evidence="1">Sveles-Q1</strain>
    </source>
</reference>
<name>A0A1T2L3F4_9GAMM</name>
<evidence type="ECO:0000313" key="1">
    <source>
        <dbReference type="EMBL" id="OOZ39599.1"/>
    </source>
</evidence>
<evidence type="ECO:0008006" key="3">
    <source>
        <dbReference type="Google" id="ProtNLM"/>
    </source>
</evidence>
<gene>
    <name evidence="1" type="ORF">BOW53_10970</name>
</gene>
<dbReference type="RefSeq" id="WP_078484126.1">
    <property type="nucleotide sequence ID" value="NZ_MPRL01000047.1"/>
</dbReference>
<comment type="caution">
    <text evidence="1">The sequence shown here is derived from an EMBL/GenBank/DDBJ whole genome shotgun (WGS) entry which is preliminary data.</text>
</comment>
<proteinExistence type="predicted"/>
<keyword evidence="2" id="KW-1185">Reference proteome</keyword>